<keyword evidence="3" id="KW-1185">Reference proteome</keyword>
<feature type="domain" description="GCVT N-terminal" evidence="1">
    <location>
        <begin position="44"/>
        <end position="314"/>
    </location>
</feature>
<evidence type="ECO:0000313" key="3">
    <source>
        <dbReference type="Proteomes" id="UP000002019"/>
    </source>
</evidence>
<evidence type="ECO:0000259" key="1">
    <source>
        <dbReference type="Pfam" id="PF01571"/>
    </source>
</evidence>
<dbReference type="eggNOG" id="COG0404">
    <property type="taxonomic scope" value="Bacteria"/>
</dbReference>
<dbReference type="RefSeq" id="WP_015424753.1">
    <property type="nucleotide sequence ID" value="NC_020449.1"/>
</dbReference>
<dbReference type="HOGENOM" id="CLU_590119_0_0_0"/>
<accession>B0VHT0</accession>
<evidence type="ECO:0000313" key="2">
    <source>
        <dbReference type="EMBL" id="CAO80895.1"/>
    </source>
</evidence>
<dbReference type="EMBL" id="CU466930">
    <property type="protein sequence ID" value="CAO80895.1"/>
    <property type="molecule type" value="Genomic_DNA"/>
</dbReference>
<dbReference type="Pfam" id="PF01571">
    <property type="entry name" value="GCV_T"/>
    <property type="match status" value="1"/>
</dbReference>
<proteinExistence type="predicted"/>
<name>B0VHT0_CLOAI</name>
<dbReference type="PANTHER" id="PTHR43757">
    <property type="entry name" value="AMINOMETHYLTRANSFERASE"/>
    <property type="match status" value="1"/>
</dbReference>
<dbReference type="GO" id="GO:0032259">
    <property type="term" value="P:methylation"/>
    <property type="evidence" value="ECO:0007669"/>
    <property type="project" value="UniProtKB-KW"/>
</dbReference>
<dbReference type="PANTHER" id="PTHR43757:SF2">
    <property type="entry name" value="AMINOMETHYLTRANSFERASE, MITOCHONDRIAL"/>
    <property type="match status" value="1"/>
</dbReference>
<dbReference type="GO" id="GO:0004047">
    <property type="term" value="F:aminomethyltransferase activity"/>
    <property type="evidence" value="ECO:0007669"/>
    <property type="project" value="UniProtKB-EC"/>
</dbReference>
<dbReference type="STRING" id="459349.CLOAM1023"/>
<dbReference type="Proteomes" id="UP000002019">
    <property type="component" value="Chromosome"/>
</dbReference>
<dbReference type="OrthoDB" id="9774591at2"/>
<sequence length="463" mass="52481">MNSLGFKFPVQERKTALYNLEEEWYLPLLSKHLGIPMQSIKRSNFGQYSMAVNYLTSVLEEAAAINKVAVYNIDHMTQLLFYGPDVVALLNRALTGNFTEMKVGQCKYTLLLNEQGGMQDDMILMRVSDTSFILVINAGHDITDTIEVEGEKKEYLADIDRIMQCKKEGEEVWAKDISDTLLKIDVQGPLSYKLLKEVYGESVLKNRNNPEKNMNFFTFNEFERNGHHYYLSRTGYTNRWGWELYIPVAVAEEDAKIIISKALDFGGLLVGLGGRDENRISAGPFGLPLMGQEYDPYHTPVNAPLFETAVDMNKEYFVGKEALVKEIVEGVQKRLYIFVSEGIVSNRGIYKDGKRLGTVTSSINSPNVSWEMRLAIGSKRKNVNEEKGTAAIGMGWFYFPLFEKDNEGKEIAEIDEKPIRIPVEFYREDENRKPTGTPVLGYVTLEGITPATAHKPLKNIENL</sequence>
<protein>
    <submittedName>
        <fullName evidence="2">Aminomethyltransferase (Glycine cleavage system T protein)</fullName>
        <ecNumber evidence="2">2.1.2.10</ecNumber>
    </submittedName>
</protein>
<organism evidence="2 3">
    <name type="scientific">Cloacimonas acidaminovorans (strain Evry)</name>
    <dbReference type="NCBI Taxonomy" id="459349"/>
    <lineage>
        <taxon>Bacteria</taxon>
        <taxon>Pseudomonadati</taxon>
        <taxon>Candidatus Cloacimonadota</taxon>
        <taxon>Candidatus Cloacimonadia</taxon>
        <taxon>Candidatus Cloacimonadales</taxon>
        <taxon>Candidatus Cloacimonadaceae</taxon>
        <taxon>Candidatus Cloacimonas</taxon>
    </lineage>
</organism>
<dbReference type="Gene3D" id="3.30.1360.120">
    <property type="entry name" value="Probable tRNA modification gtpase trme, domain 1"/>
    <property type="match status" value="1"/>
</dbReference>
<gene>
    <name evidence="2" type="primary">gcvT</name>
    <name evidence="2" type="ordered locus">CLOAM1023</name>
</gene>
<dbReference type="AlphaFoldDB" id="B0VHT0"/>
<reference evidence="2 3" key="1">
    <citation type="journal article" date="2008" name="J. Bacteriol.">
        <title>'Candidatus Cloacamonas acidaminovorans': genome sequence reconstruction provides a first glimpse of a new bacterial division.</title>
        <authorList>
            <person name="Pelletier E."/>
            <person name="Kreimeyer A."/>
            <person name="Bocs S."/>
            <person name="Rouy Z."/>
            <person name="Gyapay G."/>
            <person name="Chouari R."/>
            <person name="Riviere D."/>
            <person name="Ganesan A."/>
            <person name="Daegelen P."/>
            <person name="Sghir A."/>
            <person name="Cohen G.N."/>
            <person name="Medigue C."/>
            <person name="Weissenbach J."/>
            <person name="Le Paslier D."/>
        </authorList>
    </citation>
    <scope>NUCLEOTIDE SEQUENCE [LARGE SCALE GENOMIC DNA]</scope>
    <source>
        <strain evidence="3">Evry</strain>
    </source>
</reference>
<dbReference type="SUPFAM" id="SSF103025">
    <property type="entry name" value="Folate-binding domain"/>
    <property type="match status" value="1"/>
</dbReference>
<dbReference type="InterPro" id="IPR006222">
    <property type="entry name" value="GCVT_N"/>
</dbReference>
<dbReference type="KEGG" id="caci:CLOAM1023"/>
<dbReference type="InterPro" id="IPR027266">
    <property type="entry name" value="TrmE/GcvT-like"/>
</dbReference>
<dbReference type="GO" id="GO:0008168">
    <property type="term" value="F:methyltransferase activity"/>
    <property type="evidence" value="ECO:0007669"/>
    <property type="project" value="UniProtKB-KW"/>
</dbReference>
<dbReference type="InterPro" id="IPR028896">
    <property type="entry name" value="GcvT/YgfZ/DmdA"/>
</dbReference>
<keyword evidence="2" id="KW-0808">Transferase</keyword>
<dbReference type="EC" id="2.1.2.10" evidence="2"/>